<dbReference type="STRING" id="43678.OJAG_33340"/>
<dbReference type="EMBL" id="LRIE01000083">
    <property type="protein sequence ID" value="KZM33850.1"/>
    <property type="molecule type" value="Genomic_DNA"/>
</dbReference>
<dbReference type="EC" id="4.1.2.42" evidence="3"/>
<dbReference type="GO" id="GO:0043876">
    <property type="term" value="F:D-threonine aldolase activity"/>
    <property type="evidence" value="ECO:0007669"/>
    <property type="project" value="UniProtKB-EC"/>
</dbReference>
<dbReference type="InterPro" id="IPR026956">
    <property type="entry name" value="D-ser_dehydrat-like_dom"/>
</dbReference>
<comment type="caution">
    <text evidence="3">The sequence shown here is derived from an EMBL/GenBank/DDBJ whole genome shotgun (WGS) entry which is preliminary data.</text>
</comment>
<feature type="compositionally biased region" description="Polar residues" evidence="1">
    <location>
        <begin position="1"/>
        <end position="15"/>
    </location>
</feature>
<dbReference type="OrthoDB" id="9811417at2"/>
<evidence type="ECO:0000256" key="1">
    <source>
        <dbReference type="SAM" id="MobiDB-lite"/>
    </source>
</evidence>
<feature type="region of interest" description="Disordered" evidence="1">
    <location>
        <begin position="1"/>
        <end position="32"/>
    </location>
</feature>
<proteinExistence type="predicted"/>
<evidence type="ECO:0000313" key="3">
    <source>
        <dbReference type="EMBL" id="KZM33850.1"/>
    </source>
</evidence>
<protein>
    <submittedName>
        <fullName evidence="3">D-threonine aldolase</fullName>
        <ecNumber evidence="3">4.1.2.42</ecNumber>
    </submittedName>
</protein>
<dbReference type="InterPro" id="IPR042208">
    <property type="entry name" value="D-ser_dehydrat-like_sf"/>
</dbReference>
<dbReference type="InterPro" id="IPR051466">
    <property type="entry name" value="D-amino_acid_metab_enzyme"/>
</dbReference>
<dbReference type="PANTHER" id="PTHR28004:SF8">
    <property type="entry name" value="D-SERINE DEAMINASE"/>
    <property type="match status" value="1"/>
</dbReference>
<sequence>MTDPTQAANPTQPSARETVPADPSAVVGPATKGLRLDAERTVADVLADSPRITDDAFSWPLLTLDDAALDHNVSLMARLCAEHGVEHAPHVKTAMSRGLYARQARAGAWGATVANPAQLRVVRTWGVERVFLANELMDPREIAWLRRELEASVAPGGTPFEVWVYVDSIEGVGLLSRGFAGASPQVVAGLGVLVEVGVPGGRTGVRSTADALGLARAVRAAGLRVPGVAGYEGSAAGGTTPEDLDKVTAYCRGLRDVAAAFVREGLVPGDEPVVVTAGGSSFLDVVLAELPGPLTVTGTGDGVDGGGGADGGGTTRDVRVVVRSGAYLTHDHGFCARMDPWDRIPGGEPMHAAAVVWGQVLSVPEPGLVLCGVGRRDVSYDIDLPTALWLRTLDENGDLRPAHDLAGARVTGLNDQHLYLTVDPTPAGSAPATTQIRPGDVVGFGISHPCTLFSTWRVAAVVGDDDQVIDLVGTEF</sequence>
<evidence type="ECO:0000313" key="4">
    <source>
        <dbReference type="Proteomes" id="UP000076447"/>
    </source>
</evidence>
<keyword evidence="3" id="KW-0456">Lyase</keyword>
<dbReference type="PATRIC" id="fig|43678.3.peg.3494"/>
<feature type="domain" description="D-serine dehydratase-like" evidence="2">
    <location>
        <begin position="353"/>
        <end position="463"/>
    </location>
</feature>
<name>A0A163Q6U1_9CELL</name>
<organism evidence="3 4">
    <name type="scientific">Oerskovia enterophila</name>
    <dbReference type="NCBI Taxonomy" id="43678"/>
    <lineage>
        <taxon>Bacteria</taxon>
        <taxon>Bacillati</taxon>
        <taxon>Actinomycetota</taxon>
        <taxon>Actinomycetes</taxon>
        <taxon>Micrococcales</taxon>
        <taxon>Cellulomonadaceae</taxon>
        <taxon>Oerskovia</taxon>
    </lineage>
</organism>
<dbReference type="Gene3D" id="3.20.20.10">
    <property type="entry name" value="Alanine racemase"/>
    <property type="match status" value="1"/>
</dbReference>
<dbReference type="AlphaFoldDB" id="A0A163Q6U1"/>
<dbReference type="RefSeq" id="WP_082849174.1">
    <property type="nucleotide sequence ID" value="NZ_LRIE01000083.1"/>
</dbReference>
<dbReference type="PANTHER" id="PTHR28004">
    <property type="entry name" value="ZGC:162816-RELATED"/>
    <property type="match status" value="1"/>
</dbReference>
<dbReference type="Proteomes" id="UP000076447">
    <property type="component" value="Unassembled WGS sequence"/>
</dbReference>
<dbReference type="Pfam" id="PF14031">
    <property type="entry name" value="D-ser_dehydrat"/>
    <property type="match status" value="1"/>
</dbReference>
<dbReference type="Gene3D" id="2.40.37.20">
    <property type="entry name" value="D-serine dehydratase-like domain"/>
    <property type="match status" value="1"/>
</dbReference>
<gene>
    <name evidence="3" type="ORF">OJAG_33340</name>
</gene>
<reference evidence="3 4" key="1">
    <citation type="submission" date="2016-01" db="EMBL/GenBank/DDBJ databases">
        <title>Genome sequence of Oerskovia enterophila VJag, an agar and cellulose degrading bacterium.</title>
        <authorList>
            <person name="Poehlein A."/>
            <person name="Jag V."/>
            <person name="Bengelsdorf F."/>
            <person name="Duerre P."/>
            <person name="Daniel R."/>
        </authorList>
    </citation>
    <scope>NUCLEOTIDE SEQUENCE [LARGE SCALE GENOMIC DNA]</scope>
    <source>
        <strain evidence="3 4">VJag</strain>
    </source>
</reference>
<dbReference type="SMART" id="SM01119">
    <property type="entry name" value="D-ser_dehydrat"/>
    <property type="match status" value="1"/>
</dbReference>
<accession>A0A163Q6U1</accession>
<evidence type="ECO:0000259" key="2">
    <source>
        <dbReference type="SMART" id="SM01119"/>
    </source>
</evidence>
<dbReference type="InterPro" id="IPR029066">
    <property type="entry name" value="PLP-binding_barrel"/>
</dbReference>
<dbReference type="SUPFAM" id="SSF51419">
    <property type="entry name" value="PLP-binding barrel"/>
    <property type="match status" value="1"/>
</dbReference>